<dbReference type="RefSeq" id="WP_027704874.1">
    <property type="nucleotide sequence ID" value="NZ_AP018933.1"/>
</dbReference>
<dbReference type="STRING" id="1123510.GCA_000620025_01491"/>
<sequence length="68" mass="8000">MWLREMAWGGVLVSPMVMYCAISLVLLLSLRFWLRDTRIGRVAWREGWFDVALFICLLAAVMWFFSVV</sequence>
<feature type="transmembrane region" description="Helical" evidence="5">
    <location>
        <begin position="48"/>
        <end position="66"/>
    </location>
</feature>
<keyword evidence="3 5" id="KW-1133">Transmembrane helix</keyword>
<evidence type="ECO:0000256" key="2">
    <source>
        <dbReference type="ARBA" id="ARBA00022692"/>
    </source>
</evidence>
<keyword evidence="4 5" id="KW-0472">Membrane</keyword>
<evidence type="ECO:0000313" key="7">
    <source>
        <dbReference type="Proteomes" id="UP000267342"/>
    </source>
</evidence>
<dbReference type="InterPro" id="IPR012451">
    <property type="entry name" value="DUF1656"/>
</dbReference>
<name>A0A348HCG4_9GAMM</name>
<keyword evidence="2 5" id="KW-0812">Transmembrane</keyword>
<evidence type="ECO:0000256" key="1">
    <source>
        <dbReference type="ARBA" id="ARBA00022475"/>
    </source>
</evidence>
<gene>
    <name evidence="6" type="ORF">ZBT109_0528</name>
</gene>
<proteinExistence type="predicted"/>
<keyword evidence="7" id="KW-1185">Reference proteome</keyword>
<evidence type="ECO:0000256" key="3">
    <source>
        <dbReference type="ARBA" id="ARBA00022989"/>
    </source>
</evidence>
<dbReference type="EMBL" id="AP018933">
    <property type="protein sequence ID" value="BBG29316.1"/>
    <property type="molecule type" value="Genomic_DNA"/>
</dbReference>
<keyword evidence="1" id="KW-1003">Cell membrane</keyword>
<protein>
    <submittedName>
        <fullName evidence="6">4-amino-4-deoxy-L-arabinose transferase</fullName>
    </submittedName>
</protein>
<feature type="transmembrane region" description="Helical" evidence="5">
    <location>
        <begin position="6"/>
        <end position="28"/>
    </location>
</feature>
<evidence type="ECO:0000313" key="6">
    <source>
        <dbReference type="EMBL" id="BBG29316.1"/>
    </source>
</evidence>
<organism evidence="6 7">
    <name type="scientific">Zymobacter palmae</name>
    <dbReference type="NCBI Taxonomy" id="33074"/>
    <lineage>
        <taxon>Bacteria</taxon>
        <taxon>Pseudomonadati</taxon>
        <taxon>Pseudomonadota</taxon>
        <taxon>Gammaproteobacteria</taxon>
        <taxon>Oceanospirillales</taxon>
        <taxon>Halomonadaceae</taxon>
        <taxon>Zymobacter group</taxon>
        <taxon>Zymobacter</taxon>
    </lineage>
</organism>
<dbReference type="KEGG" id="zpl:ZBT109_0528"/>
<accession>A0A348HCG4</accession>
<dbReference type="AlphaFoldDB" id="A0A348HCG4"/>
<evidence type="ECO:0000256" key="5">
    <source>
        <dbReference type="SAM" id="Phobius"/>
    </source>
</evidence>
<dbReference type="GO" id="GO:0016740">
    <property type="term" value="F:transferase activity"/>
    <property type="evidence" value="ECO:0007669"/>
    <property type="project" value="UniProtKB-KW"/>
</dbReference>
<dbReference type="Proteomes" id="UP000267342">
    <property type="component" value="Chromosome"/>
</dbReference>
<evidence type="ECO:0000256" key="4">
    <source>
        <dbReference type="ARBA" id="ARBA00023136"/>
    </source>
</evidence>
<keyword evidence="6" id="KW-0808">Transferase</keyword>
<dbReference type="Pfam" id="PF07869">
    <property type="entry name" value="DUF1656"/>
    <property type="match status" value="1"/>
</dbReference>
<dbReference type="OrthoDB" id="7021192at2"/>
<reference evidence="6 7" key="1">
    <citation type="submission" date="2018-09" db="EMBL/GenBank/DDBJ databases">
        <title>Zymobacter palmae IAM14233 (=T109) whole genome analysis.</title>
        <authorList>
            <person name="Yanase H."/>
        </authorList>
    </citation>
    <scope>NUCLEOTIDE SEQUENCE [LARGE SCALE GENOMIC DNA]</scope>
    <source>
        <strain evidence="6 7">IAM14233</strain>
    </source>
</reference>